<accession>A0A2U1PZA8</accession>
<feature type="transmembrane region" description="Helical" evidence="1">
    <location>
        <begin position="28"/>
        <end position="48"/>
    </location>
</feature>
<evidence type="ECO:0000256" key="1">
    <source>
        <dbReference type="SAM" id="Phobius"/>
    </source>
</evidence>
<evidence type="ECO:0000313" key="3">
    <source>
        <dbReference type="Proteomes" id="UP000245207"/>
    </source>
</evidence>
<keyword evidence="3" id="KW-1185">Reference proteome</keyword>
<dbReference type="AlphaFoldDB" id="A0A2U1PZA8"/>
<dbReference type="OrthoDB" id="1279040at2759"/>
<dbReference type="Proteomes" id="UP000245207">
    <property type="component" value="Unassembled WGS sequence"/>
</dbReference>
<protein>
    <submittedName>
        <fullName evidence="2">F-box domain, Leucine-rich repeat domain, L domain-like protein</fullName>
    </submittedName>
</protein>
<gene>
    <name evidence="2" type="ORF">CTI12_AA094340</name>
</gene>
<sequence length="156" mass="17566">MQVPVESGPWARELHQMPIAFPCLKTLTLYWISFSNASMVHCAFYMIWASRNLQTLNITAAYNGAFPPLSFPSKLDTSKMKKLLQLRSMVFGSLCSGNEVYLITWILGCSPLLKKIDIYPPPSRVFGGENGKLMFATELLKLHRASPVAEVDIHWS</sequence>
<evidence type="ECO:0000313" key="2">
    <source>
        <dbReference type="EMBL" id="PWA91086.1"/>
    </source>
</evidence>
<proteinExistence type="predicted"/>
<keyword evidence="1" id="KW-0812">Transmembrane</keyword>
<organism evidence="2 3">
    <name type="scientific">Artemisia annua</name>
    <name type="common">Sweet wormwood</name>
    <dbReference type="NCBI Taxonomy" id="35608"/>
    <lineage>
        <taxon>Eukaryota</taxon>
        <taxon>Viridiplantae</taxon>
        <taxon>Streptophyta</taxon>
        <taxon>Embryophyta</taxon>
        <taxon>Tracheophyta</taxon>
        <taxon>Spermatophyta</taxon>
        <taxon>Magnoliopsida</taxon>
        <taxon>eudicotyledons</taxon>
        <taxon>Gunneridae</taxon>
        <taxon>Pentapetalae</taxon>
        <taxon>asterids</taxon>
        <taxon>campanulids</taxon>
        <taxon>Asterales</taxon>
        <taxon>Asteraceae</taxon>
        <taxon>Asteroideae</taxon>
        <taxon>Anthemideae</taxon>
        <taxon>Artemisiinae</taxon>
        <taxon>Artemisia</taxon>
    </lineage>
</organism>
<keyword evidence="1" id="KW-1133">Transmembrane helix</keyword>
<comment type="caution">
    <text evidence="2">The sequence shown here is derived from an EMBL/GenBank/DDBJ whole genome shotgun (WGS) entry which is preliminary data.</text>
</comment>
<reference evidence="2 3" key="1">
    <citation type="journal article" date="2018" name="Mol. Plant">
        <title>The genome of Artemisia annua provides insight into the evolution of Asteraceae family and artemisinin biosynthesis.</title>
        <authorList>
            <person name="Shen Q."/>
            <person name="Zhang L."/>
            <person name="Liao Z."/>
            <person name="Wang S."/>
            <person name="Yan T."/>
            <person name="Shi P."/>
            <person name="Liu M."/>
            <person name="Fu X."/>
            <person name="Pan Q."/>
            <person name="Wang Y."/>
            <person name="Lv Z."/>
            <person name="Lu X."/>
            <person name="Zhang F."/>
            <person name="Jiang W."/>
            <person name="Ma Y."/>
            <person name="Chen M."/>
            <person name="Hao X."/>
            <person name="Li L."/>
            <person name="Tang Y."/>
            <person name="Lv G."/>
            <person name="Zhou Y."/>
            <person name="Sun X."/>
            <person name="Brodelius P.E."/>
            <person name="Rose J.K.C."/>
            <person name="Tang K."/>
        </authorList>
    </citation>
    <scope>NUCLEOTIDE SEQUENCE [LARGE SCALE GENOMIC DNA]</scope>
    <source>
        <strain evidence="3">cv. Huhao1</strain>
        <tissue evidence="2">Leaf</tissue>
    </source>
</reference>
<name>A0A2U1PZA8_ARTAN</name>
<dbReference type="EMBL" id="PKPP01000574">
    <property type="protein sequence ID" value="PWA91086.1"/>
    <property type="molecule type" value="Genomic_DNA"/>
</dbReference>
<keyword evidence="1" id="KW-0472">Membrane</keyword>